<comment type="caution">
    <text evidence="1">The sequence shown here is derived from an EMBL/GenBank/DDBJ whole genome shotgun (WGS) entry which is preliminary data.</text>
</comment>
<dbReference type="GO" id="GO:0005840">
    <property type="term" value="C:ribosome"/>
    <property type="evidence" value="ECO:0007669"/>
    <property type="project" value="UniProtKB-KW"/>
</dbReference>
<keyword evidence="1" id="KW-0689">Ribosomal protein</keyword>
<dbReference type="EMBL" id="AAXW01000002">
    <property type="protein sequence ID" value="EAZ94100.1"/>
    <property type="molecule type" value="Genomic_DNA"/>
</dbReference>
<proteinExistence type="predicted"/>
<keyword evidence="1" id="KW-0687">Ribonucleoprotein</keyword>
<keyword evidence="2" id="KW-1185">Reference proteome</keyword>
<accession>A3IJW8</accession>
<dbReference type="Proteomes" id="UP000003781">
    <property type="component" value="Unassembled WGS sequence"/>
</dbReference>
<name>A3IJW8_9CHRO</name>
<organism evidence="1 2">
    <name type="scientific">Crocosphaera chwakensis CCY0110</name>
    <dbReference type="NCBI Taxonomy" id="391612"/>
    <lineage>
        <taxon>Bacteria</taxon>
        <taxon>Bacillati</taxon>
        <taxon>Cyanobacteriota</taxon>
        <taxon>Cyanophyceae</taxon>
        <taxon>Oscillatoriophycideae</taxon>
        <taxon>Chroococcales</taxon>
        <taxon>Aphanothecaceae</taxon>
        <taxon>Crocosphaera</taxon>
        <taxon>Crocosphaera chwakensis</taxon>
    </lineage>
</organism>
<evidence type="ECO:0000313" key="1">
    <source>
        <dbReference type="EMBL" id="EAZ94100.1"/>
    </source>
</evidence>
<reference evidence="1 2" key="1">
    <citation type="submission" date="2007-03" db="EMBL/GenBank/DDBJ databases">
        <authorList>
            <person name="Stal L."/>
            <person name="Ferriera S."/>
            <person name="Johnson J."/>
            <person name="Kravitz S."/>
            <person name="Beeson K."/>
            <person name="Sutton G."/>
            <person name="Rogers Y.-H."/>
            <person name="Friedman R."/>
            <person name="Frazier M."/>
            <person name="Venter J.C."/>
        </authorList>
    </citation>
    <scope>NUCLEOTIDE SEQUENCE [LARGE SCALE GENOMIC DNA]</scope>
    <source>
        <strain evidence="1 2">CCY0110</strain>
    </source>
</reference>
<sequence>MIFHYQLFIGKP</sequence>
<evidence type="ECO:0000313" key="2">
    <source>
        <dbReference type="Proteomes" id="UP000003781"/>
    </source>
</evidence>
<protein>
    <submittedName>
        <fullName evidence="1">50S ribosomal protein L20</fullName>
    </submittedName>
</protein>
<gene>
    <name evidence="1" type="primary">rplT</name>
    <name evidence="1" type="ORF">CY0110_19932</name>
</gene>